<dbReference type="InterPro" id="IPR015425">
    <property type="entry name" value="FH2_Formin"/>
</dbReference>
<feature type="compositionally biased region" description="Polar residues" evidence="1">
    <location>
        <begin position="725"/>
        <end position="746"/>
    </location>
</feature>
<dbReference type="Pfam" id="PF02181">
    <property type="entry name" value="FH2"/>
    <property type="match status" value="1"/>
</dbReference>
<dbReference type="SUPFAM" id="SSF101447">
    <property type="entry name" value="Formin homology 2 domain (FH2 domain)"/>
    <property type="match status" value="1"/>
</dbReference>
<dbReference type="Proteomes" id="UP000095287">
    <property type="component" value="Unplaced"/>
</dbReference>
<feature type="compositionally biased region" description="Polar residues" evidence="1">
    <location>
        <begin position="829"/>
        <end position="840"/>
    </location>
</feature>
<accession>A0A1I7ZSA2</accession>
<dbReference type="PANTHER" id="PTHR46345:SF8">
    <property type="entry name" value="FORMIN 3, ISOFORM B"/>
    <property type="match status" value="1"/>
</dbReference>
<evidence type="ECO:0000259" key="2">
    <source>
        <dbReference type="PROSITE" id="PS51444"/>
    </source>
</evidence>
<name>A0A1I7ZSA2_9BILA</name>
<feature type="region of interest" description="Disordered" evidence="1">
    <location>
        <begin position="581"/>
        <end position="858"/>
    </location>
</feature>
<proteinExistence type="predicted"/>
<feature type="compositionally biased region" description="Basic and acidic residues" evidence="1">
    <location>
        <begin position="517"/>
        <end position="534"/>
    </location>
</feature>
<keyword evidence="3" id="KW-1185">Reference proteome</keyword>
<protein>
    <submittedName>
        <fullName evidence="4">FH2 domain-containing protein</fullName>
    </submittedName>
</protein>
<organism evidence="3 4">
    <name type="scientific">Steinernema glaseri</name>
    <dbReference type="NCBI Taxonomy" id="37863"/>
    <lineage>
        <taxon>Eukaryota</taxon>
        <taxon>Metazoa</taxon>
        <taxon>Ecdysozoa</taxon>
        <taxon>Nematoda</taxon>
        <taxon>Chromadorea</taxon>
        <taxon>Rhabditida</taxon>
        <taxon>Tylenchina</taxon>
        <taxon>Panagrolaimomorpha</taxon>
        <taxon>Strongyloidoidea</taxon>
        <taxon>Steinernematidae</taxon>
        <taxon>Steinernema</taxon>
    </lineage>
</organism>
<evidence type="ECO:0000256" key="1">
    <source>
        <dbReference type="SAM" id="MobiDB-lite"/>
    </source>
</evidence>
<feature type="compositionally biased region" description="Basic and acidic residues" evidence="1">
    <location>
        <begin position="601"/>
        <end position="616"/>
    </location>
</feature>
<dbReference type="WBParaSite" id="L893_g29291.t1">
    <property type="protein sequence ID" value="L893_g29291.t1"/>
    <property type="gene ID" value="L893_g29291"/>
</dbReference>
<feature type="compositionally biased region" description="Polar residues" evidence="1">
    <location>
        <begin position="581"/>
        <end position="599"/>
    </location>
</feature>
<feature type="compositionally biased region" description="Low complexity" evidence="1">
    <location>
        <begin position="695"/>
        <end position="712"/>
    </location>
</feature>
<reference evidence="4" key="1">
    <citation type="submission" date="2016-11" db="UniProtKB">
        <authorList>
            <consortium name="WormBaseParasite"/>
        </authorList>
    </citation>
    <scope>IDENTIFICATION</scope>
</reference>
<feature type="compositionally biased region" description="Low complexity" evidence="1">
    <location>
        <begin position="756"/>
        <end position="775"/>
    </location>
</feature>
<sequence length="858" mass="93887">MFVQNLDDSSRELLGELVKLLDARDATQYRRSAFQLVLGVLRNVSSKPELDVVSTNLQSCFRDKNGPPPPPPGTPPQAEIPAALKPKAVPTSGKKLRHLQWTKIPPSQVAKEATVWQRMASVDGDLAPRLDFSQLEDLFCCAPAASTSAACGADAPRLSQRKSDTVNLLCPKRSLNVNIFLKQFKGPDVLMGYLEEQRVDLIGLERLKVLCTLLPEEEECQTLRGYTGDMALLGTAEIFFLSLLSWKNYRLRLDAMILHEEFLVTVDAVRPQIATVLSACQELKTSRSLQKLLYVVLHMGNFLNHGGNAGNAVGFRLNSLWRIVDLRATRGGGTTLLHLIAMQMADCAEELDKELQHVHEAARLPLESIKAEIKTLSDRVLKMKNVLSTKTDEFEAMLAFLEEAAAQLTAVSGDLSRVETLRQELSIYFCENDKTFRLEECFKIFGTFVSRFHGAIRDNQQREEREHRMRGAAMPHAASNAASSISLGSLKSSPSSSSEMVNSRSRDSVIVVPVEMAPKKRDSGVEDERDRRSVAFESPAPLRRRRDASVSPNDSPLLQRKVRPMERNFSNLESFIDEALQSSSVKPSASRPKTSTTLQVGEEKWSKTGDSKRDSGIDDPISINVNVASSGSTPESSPKSQKTDEGFESDKGSSAKKPVPKKAPAPKPVAARQASVETKTAKTPLARPTVPVQRKPSLASSDCSSKSAPAKATQRVNLSRIRLARQTNEAGDPKASSTPATPTRPSQIVAGRATNSSKTTRPATTSSTTPRTPLSTKPPMPRPTVSRVQSLRTGAPAPKQPLVRTTKPTTTASPRRSAPLTAAERRQTQMRQTNSVSTASRPALIKTGSSAAERPKWI</sequence>
<evidence type="ECO:0000313" key="4">
    <source>
        <dbReference type="WBParaSite" id="L893_g29291.t1"/>
    </source>
</evidence>
<feature type="compositionally biased region" description="Low complexity" evidence="1">
    <location>
        <begin position="629"/>
        <end position="640"/>
    </location>
</feature>
<dbReference type="AlphaFoldDB" id="A0A1I7ZSA2"/>
<dbReference type="SMART" id="SM00498">
    <property type="entry name" value="FH2"/>
    <property type="match status" value="1"/>
</dbReference>
<dbReference type="PROSITE" id="PS51444">
    <property type="entry name" value="FH2"/>
    <property type="match status" value="1"/>
</dbReference>
<dbReference type="PANTHER" id="PTHR46345">
    <property type="entry name" value="INVERTED FORMIN-2"/>
    <property type="match status" value="1"/>
</dbReference>
<dbReference type="Gene3D" id="1.20.58.2220">
    <property type="entry name" value="Formin, FH2 domain"/>
    <property type="match status" value="1"/>
</dbReference>
<feature type="region of interest" description="Disordered" evidence="1">
    <location>
        <begin position="460"/>
        <end position="565"/>
    </location>
</feature>
<dbReference type="InterPro" id="IPR042201">
    <property type="entry name" value="FH2_Formin_sf"/>
</dbReference>
<evidence type="ECO:0000313" key="3">
    <source>
        <dbReference type="Proteomes" id="UP000095287"/>
    </source>
</evidence>
<feature type="compositionally biased region" description="Low complexity" evidence="1">
    <location>
        <begin position="472"/>
        <end position="503"/>
    </location>
</feature>
<feature type="compositionally biased region" description="Basic and acidic residues" evidence="1">
    <location>
        <begin position="460"/>
        <end position="469"/>
    </location>
</feature>
<feature type="domain" description="FH2" evidence="2">
    <location>
        <begin position="86"/>
        <end position="478"/>
    </location>
</feature>
<feature type="compositionally biased region" description="Basic and acidic residues" evidence="1">
    <location>
        <begin position="641"/>
        <end position="653"/>
    </location>
</feature>